<evidence type="ECO:0000256" key="9">
    <source>
        <dbReference type="ARBA" id="ARBA00022989"/>
    </source>
</evidence>
<dbReference type="SUPFAM" id="SSF81342">
    <property type="entry name" value="Transmembrane di-heme cytochromes"/>
    <property type="match status" value="1"/>
</dbReference>
<comment type="caution">
    <text evidence="16">The sequence shown here is derived from an EMBL/GenBank/DDBJ whole genome shotgun (WGS) entry which is preliminary data.</text>
</comment>
<comment type="similarity">
    <text evidence="12">Belongs to the cytochrome b561 family.</text>
</comment>
<protein>
    <submittedName>
        <fullName evidence="16">Cytochrome b</fullName>
    </submittedName>
</protein>
<proteinExistence type="inferred from homology"/>
<evidence type="ECO:0000256" key="14">
    <source>
        <dbReference type="SAM" id="Phobius"/>
    </source>
</evidence>
<evidence type="ECO:0000313" key="16">
    <source>
        <dbReference type="EMBL" id="MFC0205853.1"/>
    </source>
</evidence>
<evidence type="ECO:0000256" key="2">
    <source>
        <dbReference type="ARBA" id="ARBA00004651"/>
    </source>
</evidence>
<keyword evidence="7" id="KW-0479">Metal-binding</keyword>
<name>A0ABV6CZN2_9SPHN</name>
<dbReference type="InterPro" id="IPR016174">
    <property type="entry name" value="Di-haem_cyt_TM"/>
</dbReference>
<feature type="domain" description="Cytochrome b561 bacterial/Ni-hydrogenase" evidence="15">
    <location>
        <begin position="17"/>
        <end position="194"/>
    </location>
</feature>
<dbReference type="InterPro" id="IPR052168">
    <property type="entry name" value="Cytochrome_b561_oxidase"/>
</dbReference>
<feature type="transmembrane region" description="Helical" evidence="14">
    <location>
        <begin position="59"/>
        <end position="76"/>
    </location>
</feature>
<dbReference type="PANTHER" id="PTHR30529">
    <property type="entry name" value="CYTOCHROME B561"/>
    <property type="match status" value="1"/>
</dbReference>
<accession>A0ABV6CZN2</accession>
<evidence type="ECO:0000256" key="1">
    <source>
        <dbReference type="ARBA" id="ARBA00001970"/>
    </source>
</evidence>
<evidence type="ECO:0000256" key="13">
    <source>
        <dbReference type="SAM" id="MobiDB-lite"/>
    </source>
</evidence>
<keyword evidence="11 14" id="KW-0472">Membrane</keyword>
<evidence type="ECO:0000256" key="3">
    <source>
        <dbReference type="ARBA" id="ARBA00022448"/>
    </source>
</evidence>
<comment type="subcellular location">
    <subcellularLocation>
        <location evidence="2">Cell membrane</location>
        <topology evidence="2">Multi-pass membrane protein</topology>
    </subcellularLocation>
</comment>
<dbReference type="Proteomes" id="UP001589798">
    <property type="component" value="Unassembled WGS sequence"/>
</dbReference>
<keyword evidence="10" id="KW-0408">Iron</keyword>
<evidence type="ECO:0000256" key="5">
    <source>
        <dbReference type="ARBA" id="ARBA00022617"/>
    </source>
</evidence>
<organism evidence="16 17">
    <name type="scientific">Novosphingobium soli</name>
    <dbReference type="NCBI Taxonomy" id="574956"/>
    <lineage>
        <taxon>Bacteria</taxon>
        <taxon>Pseudomonadati</taxon>
        <taxon>Pseudomonadota</taxon>
        <taxon>Alphaproteobacteria</taxon>
        <taxon>Sphingomonadales</taxon>
        <taxon>Sphingomonadaceae</taxon>
        <taxon>Novosphingobium</taxon>
    </lineage>
</organism>
<evidence type="ECO:0000256" key="4">
    <source>
        <dbReference type="ARBA" id="ARBA00022475"/>
    </source>
</evidence>
<dbReference type="RefSeq" id="WP_379488586.1">
    <property type="nucleotide sequence ID" value="NZ_JBHLWK010000020.1"/>
</dbReference>
<feature type="transmembrane region" description="Helical" evidence="14">
    <location>
        <begin position="157"/>
        <end position="178"/>
    </location>
</feature>
<feature type="transmembrane region" description="Helical" evidence="14">
    <location>
        <begin position="21"/>
        <end position="39"/>
    </location>
</feature>
<keyword evidence="6 14" id="KW-0812">Transmembrane</keyword>
<gene>
    <name evidence="16" type="ORF">ACFFJC_16425</name>
</gene>
<keyword evidence="9 14" id="KW-1133">Transmembrane helix</keyword>
<sequence length="222" mass="24598">MIAAIRRWAARHTAERRYSPVGVAFHWTMAALITLQLYWGWHVGRLPVGEAKLEGYRLHSELGLLMLVLAALRLSWRVIVPGPENDADKLGWQTQLAYLTHGLFYTCFFALPLSGWAMWSALGDAPPLSLGGVPWPQMPFHDIPIAMQWAILDWAEGIHALLVILLLVMVPLHAGAAIKHHFWDKHDVLIGMLPELQADEPAEAEARRGLRPGGPPPASAPG</sequence>
<feature type="compositionally biased region" description="Pro residues" evidence="13">
    <location>
        <begin position="213"/>
        <end position="222"/>
    </location>
</feature>
<feature type="region of interest" description="Disordered" evidence="13">
    <location>
        <begin position="201"/>
        <end position="222"/>
    </location>
</feature>
<evidence type="ECO:0000256" key="6">
    <source>
        <dbReference type="ARBA" id="ARBA00022692"/>
    </source>
</evidence>
<keyword evidence="5" id="KW-0349">Heme</keyword>
<dbReference type="PANTHER" id="PTHR30529:SF1">
    <property type="entry name" value="CYTOCHROME B561 HOMOLOG 2"/>
    <property type="match status" value="1"/>
</dbReference>
<comment type="cofactor">
    <cofactor evidence="1">
        <name>heme b</name>
        <dbReference type="ChEBI" id="CHEBI:60344"/>
    </cofactor>
</comment>
<dbReference type="EMBL" id="JBHLWK010000020">
    <property type="protein sequence ID" value="MFC0205853.1"/>
    <property type="molecule type" value="Genomic_DNA"/>
</dbReference>
<evidence type="ECO:0000256" key="11">
    <source>
        <dbReference type="ARBA" id="ARBA00023136"/>
    </source>
</evidence>
<evidence type="ECO:0000259" key="15">
    <source>
        <dbReference type="Pfam" id="PF01292"/>
    </source>
</evidence>
<keyword evidence="3" id="KW-0813">Transport</keyword>
<evidence type="ECO:0000256" key="10">
    <source>
        <dbReference type="ARBA" id="ARBA00023004"/>
    </source>
</evidence>
<reference evidence="16 17" key="1">
    <citation type="submission" date="2024-09" db="EMBL/GenBank/DDBJ databases">
        <authorList>
            <person name="Sun Q."/>
            <person name="Mori K."/>
        </authorList>
    </citation>
    <scope>NUCLEOTIDE SEQUENCE [LARGE SCALE GENOMIC DNA]</scope>
    <source>
        <strain evidence="16 17">CCM 7706</strain>
    </source>
</reference>
<dbReference type="Pfam" id="PF01292">
    <property type="entry name" value="Ni_hydr_CYTB"/>
    <property type="match status" value="1"/>
</dbReference>
<evidence type="ECO:0000256" key="7">
    <source>
        <dbReference type="ARBA" id="ARBA00022723"/>
    </source>
</evidence>
<dbReference type="InterPro" id="IPR011577">
    <property type="entry name" value="Cyt_b561_bac/Ni-Hgenase"/>
</dbReference>
<keyword evidence="17" id="KW-1185">Reference proteome</keyword>
<evidence type="ECO:0000256" key="8">
    <source>
        <dbReference type="ARBA" id="ARBA00022982"/>
    </source>
</evidence>
<feature type="transmembrane region" description="Helical" evidence="14">
    <location>
        <begin position="96"/>
        <end position="119"/>
    </location>
</feature>
<keyword evidence="4" id="KW-1003">Cell membrane</keyword>
<evidence type="ECO:0000256" key="12">
    <source>
        <dbReference type="ARBA" id="ARBA00037975"/>
    </source>
</evidence>
<keyword evidence="8" id="KW-0249">Electron transport</keyword>
<evidence type="ECO:0000313" key="17">
    <source>
        <dbReference type="Proteomes" id="UP001589798"/>
    </source>
</evidence>